<dbReference type="EMBL" id="FQXJ01000008">
    <property type="protein sequence ID" value="SHI13880.1"/>
    <property type="molecule type" value="Genomic_DNA"/>
</dbReference>
<keyword evidence="7 8" id="KW-0472">Membrane</keyword>
<feature type="transmembrane region" description="Helical" evidence="8">
    <location>
        <begin position="264"/>
        <end position="284"/>
    </location>
</feature>
<dbReference type="InterPro" id="IPR018093">
    <property type="entry name" value="BCCT_CS"/>
</dbReference>
<gene>
    <name evidence="9" type="ORF">SAMN02746098_02619</name>
</gene>
<keyword evidence="3" id="KW-0813">Transport</keyword>
<evidence type="ECO:0000313" key="10">
    <source>
        <dbReference type="Proteomes" id="UP000183954"/>
    </source>
</evidence>
<protein>
    <submittedName>
        <fullName evidence="9">Glycine betaine transporter</fullName>
    </submittedName>
</protein>
<keyword evidence="4" id="KW-1003">Cell membrane</keyword>
<dbReference type="Proteomes" id="UP000183954">
    <property type="component" value="Unassembled WGS sequence"/>
</dbReference>
<keyword evidence="10" id="KW-1185">Reference proteome</keyword>
<evidence type="ECO:0000256" key="4">
    <source>
        <dbReference type="ARBA" id="ARBA00022475"/>
    </source>
</evidence>
<feature type="transmembrane region" description="Helical" evidence="8">
    <location>
        <begin position="52"/>
        <end position="72"/>
    </location>
</feature>
<feature type="transmembrane region" description="Helical" evidence="8">
    <location>
        <begin position="407"/>
        <end position="436"/>
    </location>
</feature>
<evidence type="ECO:0000256" key="8">
    <source>
        <dbReference type="SAM" id="Phobius"/>
    </source>
</evidence>
<evidence type="ECO:0000256" key="5">
    <source>
        <dbReference type="ARBA" id="ARBA00022692"/>
    </source>
</evidence>
<dbReference type="Pfam" id="PF02028">
    <property type="entry name" value="BCCT"/>
    <property type="match status" value="1"/>
</dbReference>
<evidence type="ECO:0000313" key="9">
    <source>
        <dbReference type="EMBL" id="SHI13880.1"/>
    </source>
</evidence>
<dbReference type="RefSeq" id="WP_073030169.1">
    <property type="nucleotide sequence ID" value="NZ_FQXJ01000008.1"/>
</dbReference>
<evidence type="ECO:0000256" key="6">
    <source>
        <dbReference type="ARBA" id="ARBA00022989"/>
    </source>
</evidence>
<keyword evidence="5 8" id="KW-0812">Transmembrane</keyword>
<dbReference type="InterPro" id="IPR000060">
    <property type="entry name" value="BCCT_transptr"/>
</dbReference>
<feature type="transmembrane region" description="Helical" evidence="8">
    <location>
        <begin position="320"/>
        <end position="337"/>
    </location>
</feature>
<feature type="transmembrane region" description="Helical" evidence="8">
    <location>
        <begin position="475"/>
        <end position="496"/>
    </location>
</feature>
<evidence type="ECO:0000256" key="3">
    <source>
        <dbReference type="ARBA" id="ARBA00022448"/>
    </source>
</evidence>
<dbReference type="PROSITE" id="PS01303">
    <property type="entry name" value="BCCT"/>
    <property type="match status" value="1"/>
</dbReference>
<evidence type="ECO:0000256" key="1">
    <source>
        <dbReference type="ARBA" id="ARBA00004651"/>
    </source>
</evidence>
<evidence type="ECO:0000256" key="2">
    <source>
        <dbReference type="ARBA" id="ARBA00005658"/>
    </source>
</evidence>
<proteinExistence type="inferred from homology"/>
<feature type="transmembrane region" description="Helical" evidence="8">
    <location>
        <begin position="92"/>
        <end position="113"/>
    </location>
</feature>
<feature type="transmembrane region" description="Helical" evidence="8">
    <location>
        <begin position="233"/>
        <end position="252"/>
    </location>
</feature>
<keyword evidence="6 8" id="KW-1133">Transmembrane helix</keyword>
<organism evidence="9 10">
    <name type="scientific">Desulfosporosinus lacus DSM 15449</name>
    <dbReference type="NCBI Taxonomy" id="1121420"/>
    <lineage>
        <taxon>Bacteria</taxon>
        <taxon>Bacillati</taxon>
        <taxon>Bacillota</taxon>
        <taxon>Clostridia</taxon>
        <taxon>Eubacteriales</taxon>
        <taxon>Desulfitobacteriaceae</taxon>
        <taxon>Desulfosporosinus</taxon>
    </lineage>
</organism>
<dbReference type="PANTHER" id="PTHR30047:SF7">
    <property type="entry name" value="HIGH-AFFINITY CHOLINE TRANSPORT PROTEIN"/>
    <property type="match status" value="1"/>
</dbReference>
<reference evidence="10" key="1">
    <citation type="submission" date="2016-11" db="EMBL/GenBank/DDBJ databases">
        <authorList>
            <person name="Varghese N."/>
            <person name="Submissions S."/>
        </authorList>
    </citation>
    <scope>NUCLEOTIDE SEQUENCE [LARGE SCALE GENOMIC DNA]</scope>
    <source>
        <strain evidence="10">DSM 15449</strain>
    </source>
</reference>
<comment type="similarity">
    <text evidence="2">Belongs to the BCCT transporter (TC 2.A.15) family.</text>
</comment>
<feature type="transmembrane region" description="Helical" evidence="8">
    <location>
        <begin position="12"/>
        <end position="32"/>
    </location>
</feature>
<dbReference type="GO" id="GO:0005886">
    <property type="term" value="C:plasma membrane"/>
    <property type="evidence" value="ECO:0007669"/>
    <property type="project" value="UniProtKB-SubCell"/>
</dbReference>
<accession>A0A1M5YPQ4</accession>
<feature type="transmembrane region" description="Helical" evidence="8">
    <location>
        <begin position="349"/>
        <end position="367"/>
    </location>
</feature>
<comment type="subcellular location">
    <subcellularLocation>
        <location evidence="1">Cell membrane</location>
        <topology evidence="1">Multi-pass membrane protein</topology>
    </subcellularLocation>
</comment>
<evidence type="ECO:0000256" key="7">
    <source>
        <dbReference type="ARBA" id="ARBA00023136"/>
    </source>
</evidence>
<feature type="transmembrane region" description="Helical" evidence="8">
    <location>
        <begin position="146"/>
        <end position="164"/>
    </location>
</feature>
<dbReference type="GO" id="GO:0022857">
    <property type="term" value="F:transmembrane transporter activity"/>
    <property type="evidence" value="ECO:0007669"/>
    <property type="project" value="InterPro"/>
</dbReference>
<feature type="transmembrane region" description="Helical" evidence="8">
    <location>
        <begin position="192"/>
        <end position="213"/>
    </location>
</feature>
<dbReference type="PANTHER" id="PTHR30047">
    <property type="entry name" value="HIGH-AFFINITY CHOLINE TRANSPORT PROTEIN-RELATED"/>
    <property type="match status" value="1"/>
</dbReference>
<dbReference type="AlphaFoldDB" id="A0A1M5YPQ4"/>
<dbReference type="NCBIfam" id="TIGR00842">
    <property type="entry name" value="bcct"/>
    <property type="match status" value="1"/>
</dbReference>
<dbReference type="OrthoDB" id="9775735at2"/>
<sequence>MSEKKSFLGKVDRPIFTISAIIMVIFVAWTLLQPKAAGATFNGVQKFITDNFGWSYLIGVTFFLVFALYLAFSKFGKITLGKDGEKPEHSTWSWFAMLFAAGMGIGLVFWGVAEPMYHYSSPPYGEKSSVESAQIAMRYVFFHWGLHPWAIFAIVGLSMAYFQFRKGLPALVSSSLYPILGEKGINGWIGKLVDILAVFATIFGVATSLGLGATQIASGLNYAYGLPTGMTTTVTVIVVITGLFITSAVTGIEKGIRFLSNTNMLLIGIIVVFMLIVGPTRYILNGFSETLGSYLQNIVQMSFWTDTFKTNDGWVGGWTIFYWAWWVAWGPFVGAFIARISKGRSIKEFILGVVFAPTIMSFVWLSIMGNSALFIDVVQKGGIAAQVAKDISTAVFAMYQYFPLTGFITLVTTLIIAVFFITSADSATFVMAMFTSGGELNPSAGLKITWGLIEGAVAIALMVAGGLGALQTASIAAAFPFMLVMFAMCVSLIKAFKQEINVASVKPQVNNYNPTTTQPSKPV</sequence>
<name>A0A1M5YPQ4_9FIRM</name>
<feature type="transmembrane region" description="Helical" evidence="8">
    <location>
        <begin position="448"/>
        <end position="469"/>
    </location>
</feature>